<dbReference type="Pfam" id="PF04073">
    <property type="entry name" value="tRNA_edit"/>
    <property type="match status" value="1"/>
</dbReference>
<name>A0ABS8DIT2_9FIRM</name>
<protein>
    <submittedName>
        <fullName evidence="3">Prolyl-tRNA synthetase associated domain-containing protein</fullName>
    </submittedName>
</protein>
<dbReference type="CDD" id="cd04335">
    <property type="entry name" value="PrdX_deacylase"/>
    <property type="match status" value="1"/>
</dbReference>
<reference evidence="3 4" key="1">
    <citation type="submission" date="2021-10" db="EMBL/GenBank/DDBJ databases">
        <title>Collection of gut derived symbiotic bacterial strains cultured from healthy donors.</title>
        <authorList>
            <person name="Lin H."/>
            <person name="Littmann E."/>
            <person name="Kohout C."/>
            <person name="Pamer E.G."/>
        </authorList>
    </citation>
    <scope>NUCLEOTIDE SEQUENCE [LARGE SCALE GENOMIC DNA]</scope>
    <source>
        <strain evidence="3 4">DFI.1.165</strain>
    </source>
</reference>
<dbReference type="InterPro" id="IPR007214">
    <property type="entry name" value="YbaK/aa-tRNA-synth-assoc-dom"/>
</dbReference>
<sequence length="183" mass="20959">MGKIFINDTHFTSRPDCTGRLAKEIRVYDMLDKLNISYEGVDHDFADTIEDCEDIDKALDTKICKNLFLRNRQKTTFFLLMMPGDKQFVTKDLSHQLGISRLSFAEPEYMEEFLDITPGSVSVLGLMNDTDEAVDLLIDEDLLQNEYIGCHPCINSTSLKIKTEDILKKFLKATGHSYHVVRL</sequence>
<dbReference type="EMBL" id="JAJCIS010000008">
    <property type="protein sequence ID" value="MCB7388069.1"/>
    <property type="molecule type" value="Genomic_DNA"/>
</dbReference>
<dbReference type="SUPFAM" id="SSF55826">
    <property type="entry name" value="YbaK/ProRS associated domain"/>
    <property type="match status" value="1"/>
</dbReference>
<dbReference type="InterPro" id="IPR036754">
    <property type="entry name" value="YbaK/aa-tRNA-synt-asso_dom_sf"/>
</dbReference>
<dbReference type="RefSeq" id="WP_066730966.1">
    <property type="nucleotide sequence ID" value="NZ_JAJCIQ010000004.1"/>
</dbReference>
<dbReference type="PANTHER" id="PTHR31423">
    <property type="entry name" value="YBAK DOMAIN-CONTAINING PROTEIN"/>
    <property type="match status" value="1"/>
</dbReference>
<dbReference type="Gene3D" id="3.90.960.10">
    <property type="entry name" value="YbaK/aminoacyl-tRNA synthetase-associated domain"/>
    <property type="match status" value="1"/>
</dbReference>
<comment type="similarity">
    <text evidence="1">Belongs to the PRORSD1 family.</text>
</comment>
<proteinExistence type="inferred from homology"/>
<evidence type="ECO:0000256" key="1">
    <source>
        <dbReference type="ARBA" id="ARBA00010201"/>
    </source>
</evidence>
<evidence type="ECO:0000313" key="3">
    <source>
        <dbReference type="EMBL" id="MCB7388069.1"/>
    </source>
</evidence>
<comment type="caution">
    <text evidence="3">The sequence shown here is derived from an EMBL/GenBank/DDBJ whole genome shotgun (WGS) entry which is preliminary data.</text>
</comment>
<gene>
    <name evidence="3" type="ORF">LIZ65_12305</name>
</gene>
<dbReference type="InterPro" id="IPR040285">
    <property type="entry name" value="ProX/PRXD1"/>
</dbReference>
<feature type="domain" description="YbaK/aminoacyl-tRNA synthetase-associated" evidence="2">
    <location>
        <begin position="46"/>
        <end position="168"/>
    </location>
</feature>
<organism evidence="3 4">
    <name type="scientific">Bariatricus massiliensis</name>
    <dbReference type="NCBI Taxonomy" id="1745713"/>
    <lineage>
        <taxon>Bacteria</taxon>
        <taxon>Bacillati</taxon>
        <taxon>Bacillota</taxon>
        <taxon>Clostridia</taxon>
        <taxon>Lachnospirales</taxon>
        <taxon>Lachnospiraceae</taxon>
        <taxon>Bariatricus</taxon>
    </lineage>
</organism>
<accession>A0ABS8DIT2</accession>
<dbReference type="Proteomes" id="UP001299546">
    <property type="component" value="Unassembled WGS sequence"/>
</dbReference>
<dbReference type="PANTHER" id="PTHR31423:SF3">
    <property type="entry name" value="PROLYL-TRNA SYNTHETASE ASSOCIATED DOMAIN-CONTAINING PROTEIN 1-RELATED"/>
    <property type="match status" value="1"/>
</dbReference>
<evidence type="ECO:0000259" key="2">
    <source>
        <dbReference type="Pfam" id="PF04073"/>
    </source>
</evidence>
<keyword evidence="4" id="KW-1185">Reference proteome</keyword>
<evidence type="ECO:0000313" key="4">
    <source>
        <dbReference type="Proteomes" id="UP001299546"/>
    </source>
</evidence>